<dbReference type="NCBIfam" id="TIGR00472">
    <property type="entry name" value="pheT_bact"/>
    <property type="match status" value="1"/>
</dbReference>
<dbReference type="SUPFAM" id="SSF56037">
    <property type="entry name" value="PheT/TilS domain"/>
    <property type="match status" value="1"/>
</dbReference>
<dbReference type="SUPFAM" id="SSF46955">
    <property type="entry name" value="Putative DNA-binding domain"/>
    <property type="match status" value="1"/>
</dbReference>
<dbReference type="Pfam" id="PF03483">
    <property type="entry name" value="B3_4"/>
    <property type="match status" value="1"/>
</dbReference>
<dbReference type="NCBIfam" id="NF045760">
    <property type="entry name" value="YtpR"/>
    <property type="match status" value="1"/>
</dbReference>
<reference evidence="22" key="1">
    <citation type="submission" date="2018-05" db="EMBL/GenBank/DDBJ databases">
        <authorList>
            <person name="Lanie J.A."/>
            <person name="Ng W.-L."/>
            <person name="Kazmierczak K.M."/>
            <person name="Andrzejewski T.M."/>
            <person name="Davidsen T.M."/>
            <person name="Wayne K.J."/>
            <person name="Tettelin H."/>
            <person name="Glass J.I."/>
            <person name="Rusch D."/>
            <person name="Podicherti R."/>
            <person name="Tsui H.-C.T."/>
            <person name="Winkler M.E."/>
        </authorList>
    </citation>
    <scope>NUCLEOTIDE SEQUENCE</scope>
</reference>
<evidence type="ECO:0000256" key="17">
    <source>
        <dbReference type="ARBA" id="ARBA00033189"/>
    </source>
</evidence>
<dbReference type="GO" id="GO:0000049">
    <property type="term" value="F:tRNA binding"/>
    <property type="evidence" value="ECO:0007669"/>
    <property type="project" value="UniProtKB-KW"/>
</dbReference>
<dbReference type="PANTHER" id="PTHR10947">
    <property type="entry name" value="PHENYLALANYL-TRNA SYNTHETASE BETA CHAIN AND LEUCINE-RICH REPEAT-CONTAINING PROTEIN 47"/>
    <property type="match status" value="1"/>
</dbReference>
<feature type="domain" description="FDX-ACB" evidence="20">
    <location>
        <begin position="707"/>
        <end position="799"/>
    </location>
</feature>
<evidence type="ECO:0000256" key="15">
    <source>
        <dbReference type="ARBA" id="ARBA00022917"/>
    </source>
</evidence>
<evidence type="ECO:0000256" key="7">
    <source>
        <dbReference type="ARBA" id="ARBA00022490"/>
    </source>
</evidence>
<comment type="catalytic activity">
    <reaction evidence="18">
        <text>tRNA(Phe) + L-phenylalanine + ATP = L-phenylalanyl-tRNA(Phe) + AMP + diphosphate + H(+)</text>
        <dbReference type="Rhea" id="RHEA:19413"/>
        <dbReference type="Rhea" id="RHEA-COMP:9668"/>
        <dbReference type="Rhea" id="RHEA-COMP:9699"/>
        <dbReference type="ChEBI" id="CHEBI:15378"/>
        <dbReference type="ChEBI" id="CHEBI:30616"/>
        <dbReference type="ChEBI" id="CHEBI:33019"/>
        <dbReference type="ChEBI" id="CHEBI:58095"/>
        <dbReference type="ChEBI" id="CHEBI:78442"/>
        <dbReference type="ChEBI" id="CHEBI:78531"/>
        <dbReference type="ChEBI" id="CHEBI:456215"/>
        <dbReference type="EC" id="6.1.1.20"/>
    </reaction>
</comment>
<dbReference type="GO" id="GO:0006432">
    <property type="term" value="P:phenylalanyl-tRNA aminoacylation"/>
    <property type="evidence" value="ECO:0007669"/>
    <property type="project" value="InterPro"/>
</dbReference>
<keyword evidence="12" id="KW-0067">ATP-binding</keyword>
<keyword evidence="7" id="KW-0963">Cytoplasm</keyword>
<dbReference type="GO" id="GO:0004826">
    <property type="term" value="F:phenylalanine-tRNA ligase activity"/>
    <property type="evidence" value="ECO:0007669"/>
    <property type="project" value="UniProtKB-EC"/>
</dbReference>
<dbReference type="InterPro" id="IPR045864">
    <property type="entry name" value="aa-tRNA-synth_II/BPL/LPL"/>
</dbReference>
<dbReference type="EC" id="6.1.1.20" evidence="5"/>
<accession>A0A381PS30</accession>
<dbReference type="GO" id="GO:0005524">
    <property type="term" value="F:ATP binding"/>
    <property type="evidence" value="ECO:0007669"/>
    <property type="project" value="UniProtKB-KW"/>
</dbReference>
<keyword evidence="15" id="KW-0648">Protein biosynthesis</keyword>
<dbReference type="Gene3D" id="3.50.40.10">
    <property type="entry name" value="Phenylalanyl-trna Synthetase, Chain B, domain 3"/>
    <property type="match status" value="1"/>
</dbReference>
<evidence type="ECO:0000256" key="4">
    <source>
        <dbReference type="ARBA" id="ARBA00011209"/>
    </source>
</evidence>
<evidence type="ECO:0000259" key="19">
    <source>
        <dbReference type="PROSITE" id="PS50886"/>
    </source>
</evidence>
<dbReference type="SMART" id="SM00874">
    <property type="entry name" value="B5"/>
    <property type="match status" value="1"/>
</dbReference>
<dbReference type="Gene3D" id="3.30.930.10">
    <property type="entry name" value="Bira Bifunctional Protein, Domain 2"/>
    <property type="match status" value="1"/>
</dbReference>
<sequence>MKISLNWLKEFIKISENPQKIETILTETGLEVDEVININPDTKSLRKLIVGEIKSIKNHKNADKLKLTKVNIGKDDLSIICGANNIKVGQKIVIAKIGTEINHVNGKKVKIKKAKIRGINSFGMICAEDEIGIGQSHSGIIILDQNAKNGEKAISHLNLNKDIIFDISLTPNRADAASHLGVARDLKAVLNKNITLPDVSSFKEKKKLDIDIKVIDEEGCPRYSGCVIDNIKIGESPSFIKNYLISIGLSPINNIVDITNYVLHGIGQPMHAFDYDKIKSKKIQIQFAKKGDKFKTLDGIERKLNNTDLMICDSNNPICIAGIFGGESSGITNNTKRIFLESAYFSSSHIRKSSLNHQLKTDASYRFERGTDPNITVYALKLASILIQKYCSGEVSSPIIDVYKNKINDNTFKIRIDRIHKLIGQKIEKNEIFRILNALDIKIKEKGKNIIVSVPPYRTDVTRESDIVEEILRIYGYNKIKISNNNSSSFLSHESNSSIMNNYLSKVMNLLVGNGFNEITTNSLTSSRHRSNNFWDDEFTIEMVNKLSDEHAILKQNLLFTGLESIKYNINRKQNNLKFFEFDKTYNKIDGKINENRKIGIYMSGLSNEEHFSSKSKIISFFDIYNTINKIMIQANILNYKTIISKSKILDECVKLEIDKKTICTIGKVKKELLNYFEINQEVYFAELEWNNFINNLDNDLKYIKIPKYPEVKRDLSIILDKKKSYNDILEIIEKNNKIIKNISLYDVYEGKNIGKNKKAYALRFVLQEKNKTLDDKTISSIMNNLIIEFEKKLNAEIRK</sequence>
<dbReference type="InterPro" id="IPR020825">
    <property type="entry name" value="Phe-tRNA_synthase-like_B3/B4"/>
</dbReference>
<dbReference type="InterPro" id="IPR045060">
    <property type="entry name" value="Phe-tRNA-ligase_IIc_bsu"/>
</dbReference>
<dbReference type="SMART" id="SM00896">
    <property type="entry name" value="FDX-ACB"/>
    <property type="match status" value="1"/>
</dbReference>
<dbReference type="AlphaFoldDB" id="A0A381PS30"/>
<dbReference type="PROSITE" id="PS51483">
    <property type="entry name" value="B5"/>
    <property type="match status" value="1"/>
</dbReference>
<dbReference type="GO" id="GO:0000287">
    <property type="term" value="F:magnesium ion binding"/>
    <property type="evidence" value="ECO:0007669"/>
    <property type="project" value="InterPro"/>
</dbReference>
<proteinExistence type="inferred from homology"/>
<keyword evidence="11" id="KW-0547">Nucleotide-binding</keyword>
<comment type="subunit">
    <text evidence="4">Tetramer of two alpha and two beta subunits.</text>
</comment>
<dbReference type="Pfam" id="PF03147">
    <property type="entry name" value="FDX-ACB"/>
    <property type="match status" value="1"/>
</dbReference>
<keyword evidence="14" id="KW-0694">RNA-binding</keyword>
<keyword evidence="10" id="KW-0479">Metal-binding</keyword>
<evidence type="ECO:0000256" key="18">
    <source>
        <dbReference type="ARBA" id="ARBA00049255"/>
    </source>
</evidence>
<dbReference type="InterPro" id="IPR033714">
    <property type="entry name" value="tRNA_bind_bactPheRS"/>
</dbReference>
<dbReference type="SMART" id="SM00873">
    <property type="entry name" value="B3_4"/>
    <property type="match status" value="1"/>
</dbReference>
<evidence type="ECO:0000256" key="12">
    <source>
        <dbReference type="ARBA" id="ARBA00022840"/>
    </source>
</evidence>
<dbReference type="EMBL" id="UINC01001072">
    <property type="protein sequence ID" value="SUZ69842.1"/>
    <property type="molecule type" value="Genomic_DNA"/>
</dbReference>
<dbReference type="GO" id="GO:0009328">
    <property type="term" value="C:phenylalanine-tRNA ligase complex"/>
    <property type="evidence" value="ECO:0007669"/>
    <property type="project" value="TreeGrafter"/>
</dbReference>
<comment type="similarity">
    <text evidence="3">Belongs to the phenylalanyl-tRNA synthetase beta subunit family. Type 1 subfamily.</text>
</comment>
<comment type="cofactor">
    <cofactor evidence="1">
        <name>Mg(2+)</name>
        <dbReference type="ChEBI" id="CHEBI:18420"/>
    </cofactor>
</comment>
<dbReference type="PROSITE" id="PS50886">
    <property type="entry name" value="TRBD"/>
    <property type="match status" value="1"/>
</dbReference>
<evidence type="ECO:0000256" key="13">
    <source>
        <dbReference type="ARBA" id="ARBA00022842"/>
    </source>
</evidence>
<dbReference type="InterPro" id="IPR009061">
    <property type="entry name" value="DNA-bd_dom_put_sf"/>
</dbReference>
<dbReference type="InterPro" id="IPR002547">
    <property type="entry name" value="tRNA-bd_dom"/>
</dbReference>
<evidence type="ECO:0000256" key="5">
    <source>
        <dbReference type="ARBA" id="ARBA00012814"/>
    </source>
</evidence>
<dbReference type="InterPro" id="IPR005121">
    <property type="entry name" value="Fdx_antiC-bd"/>
</dbReference>
<keyword evidence="9" id="KW-0436">Ligase</keyword>
<evidence type="ECO:0000256" key="6">
    <source>
        <dbReference type="ARBA" id="ARBA00017032"/>
    </source>
</evidence>
<dbReference type="InterPro" id="IPR005146">
    <property type="entry name" value="B3/B4_tRNA-bd"/>
</dbReference>
<dbReference type="InterPro" id="IPR012340">
    <property type="entry name" value="NA-bd_OB-fold"/>
</dbReference>
<keyword evidence="8" id="KW-0820">tRNA-binding</keyword>
<dbReference type="Gene3D" id="3.30.56.10">
    <property type="match status" value="2"/>
</dbReference>
<evidence type="ECO:0000256" key="1">
    <source>
        <dbReference type="ARBA" id="ARBA00001946"/>
    </source>
</evidence>
<evidence type="ECO:0000256" key="14">
    <source>
        <dbReference type="ARBA" id="ARBA00022884"/>
    </source>
</evidence>
<protein>
    <recommendedName>
        <fullName evidence="6">Phenylalanine--tRNA ligase beta subunit</fullName>
        <ecNumber evidence="5">6.1.1.20</ecNumber>
    </recommendedName>
    <alternativeName>
        <fullName evidence="17">Phenylalanyl-tRNA synthetase beta subunit</fullName>
    </alternativeName>
</protein>
<evidence type="ECO:0000256" key="11">
    <source>
        <dbReference type="ARBA" id="ARBA00022741"/>
    </source>
</evidence>
<feature type="domain" description="TRNA-binding" evidence="19">
    <location>
        <begin position="42"/>
        <end position="154"/>
    </location>
</feature>
<dbReference type="CDD" id="cd02796">
    <property type="entry name" value="tRNA_bind_bactPheRS"/>
    <property type="match status" value="1"/>
</dbReference>
<dbReference type="SUPFAM" id="SSF54991">
    <property type="entry name" value="Anticodon-binding domain of PheRS"/>
    <property type="match status" value="1"/>
</dbReference>
<dbReference type="InterPro" id="IPR004532">
    <property type="entry name" value="Phe-tRNA-ligase_IIc_bsu_bact"/>
</dbReference>
<evidence type="ECO:0000256" key="9">
    <source>
        <dbReference type="ARBA" id="ARBA00022598"/>
    </source>
</evidence>
<evidence type="ECO:0000313" key="22">
    <source>
        <dbReference type="EMBL" id="SUZ69842.1"/>
    </source>
</evidence>
<organism evidence="22">
    <name type="scientific">marine metagenome</name>
    <dbReference type="NCBI Taxonomy" id="408172"/>
    <lineage>
        <taxon>unclassified sequences</taxon>
        <taxon>metagenomes</taxon>
        <taxon>ecological metagenomes</taxon>
    </lineage>
</organism>
<dbReference type="Pfam" id="PF17759">
    <property type="entry name" value="tRNA_synthFbeta"/>
    <property type="match status" value="1"/>
</dbReference>
<dbReference type="SUPFAM" id="SSF50249">
    <property type="entry name" value="Nucleic acid-binding proteins"/>
    <property type="match status" value="1"/>
</dbReference>
<dbReference type="InterPro" id="IPR005147">
    <property type="entry name" value="tRNA_synthase_B5-dom"/>
</dbReference>
<evidence type="ECO:0000259" key="21">
    <source>
        <dbReference type="PROSITE" id="PS51483"/>
    </source>
</evidence>
<comment type="subcellular location">
    <subcellularLocation>
        <location evidence="2">Cytoplasm</location>
    </subcellularLocation>
</comment>
<evidence type="ECO:0000256" key="8">
    <source>
        <dbReference type="ARBA" id="ARBA00022555"/>
    </source>
</evidence>
<dbReference type="Pfam" id="PF01588">
    <property type="entry name" value="tRNA_bind"/>
    <property type="match status" value="1"/>
</dbReference>
<dbReference type="PROSITE" id="PS51447">
    <property type="entry name" value="FDX_ACB"/>
    <property type="match status" value="1"/>
</dbReference>
<dbReference type="PANTHER" id="PTHR10947:SF0">
    <property type="entry name" value="PHENYLALANINE--TRNA LIGASE BETA SUBUNIT"/>
    <property type="match status" value="1"/>
</dbReference>
<dbReference type="InterPro" id="IPR036690">
    <property type="entry name" value="Fdx_antiC-bd_sf"/>
</dbReference>
<dbReference type="FunFam" id="2.40.50.140:FF:000045">
    <property type="entry name" value="Phenylalanine--tRNA ligase beta subunit"/>
    <property type="match status" value="1"/>
</dbReference>
<dbReference type="Pfam" id="PF03484">
    <property type="entry name" value="B5"/>
    <property type="match status" value="1"/>
</dbReference>
<dbReference type="SUPFAM" id="SSF55681">
    <property type="entry name" value="Class II aaRS and biotin synthetases"/>
    <property type="match status" value="1"/>
</dbReference>
<evidence type="ECO:0000256" key="16">
    <source>
        <dbReference type="ARBA" id="ARBA00023146"/>
    </source>
</evidence>
<evidence type="ECO:0000256" key="3">
    <source>
        <dbReference type="ARBA" id="ARBA00008653"/>
    </source>
</evidence>
<dbReference type="Gene3D" id="2.40.50.140">
    <property type="entry name" value="Nucleic acid-binding proteins"/>
    <property type="match status" value="1"/>
</dbReference>
<dbReference type="InterPro" id="IPR041616">
    <property type="entry name" value="PheRS_beta_core"/>
</dbReference>
<keyword evidence="13" id="KW-0460">Magnesium</keyword>
<keyword evidence="16" id="KW-0030">Aminoacyl-tRNA synthetase</keyword>
<feature type="domain" description="B5" evidence="21">
    <location>
        <begin position="407"/>
        <end position="482"/>
    </location>
</feature>
<evidence type="ECO:0000259" key="20">
    <source>
        <dbReference type="PROSITE" id="PS51447"/>
    </source>
</evidence>
<dbReference type="Gene3D" id="3.30.70.380">
    <property type="entry name" value="Ferrodoxin-fold anticodon-binding domain"/>
    <property type="match status" value="1"/>
</dbReference>
<evidence type="ECO:0000256" key="10">
    <source>
        <dbReference type="ARBA" id="ARBA00022723"/>
    </source>
</evidence>
<dbReference type="HAMAP" id="MF_00283">
    <property type="entry name" value="Phe_tRNA_synth_beta1"/>
    <property type="match status" value="1"/>
</dbReference>
<name>A0A381PS30_9ZZZZ</name>
<gene>
    <name evidence="22" type="ORF">METZ01_LOCUS22696</name>
</gene>
<evidence type="ECO:0000256" key="2">
    <source>
        <dbReference type="ARBA" id="ARBA00004496"/>
    </source>
</evidence>